<dbReference type="Proteomes" id="UP000292957">
    <property type="component" value="Unassembled WGS sequence"/>
</dbReference>
<reference evidence="2" key="1">
    <citation type="submission" date="2019-01" db="EMBL/GenBank/DDBJ databases">
        <title>Draft genome sequences of three monokaryotic isolates of the white-rot basidiomycete fungus Dichomitus squalens.</title>
        <authorList>
            <consortium name="DOE Joint Genome Institute"/>
            <person name="Lopez S.C."/>
            <person name="Andreopoulos B."/>
            <person name="Pangilinan J."/>
            <person name="Lipzen A."/>
            <person name="Riley R."/>
            <person name="Ahrendt S."/>
            <person name="Ng V."/>
            <person name="Barry K."/>
            <person name="Daum C."/>
            <person name="Grigoriev I.V."/>
            <person name="Hilden K.S."/>
            <person name="Makela M.R."/>
            <person name="de Vries R.P."/>
        </authorList>
    </citation>
    <scope>NUCLEOTIDE SEQUENCE [LARGE SCALE GENOMIC DNA]</scope>
    <source>
        <strain evidence="2">OM18370.1</strain>
    </source>
</reference>
<dbReference type="EMBL" id="ML143490">
    <property type="protein sequence ID" value="TBU23999.1"/>
    <property type="molecule type" value="Genomic_DNA"/>
</dbReference>
<evidence type="ECO:0000313" key="2">
    <source>
        <dbReference type="EMBL" id="TBU23999.1"/>
    </source>
</evidence>
<dbReference type="AlphaFoldDB" id="A0A4Q9MAC1"/>
<organism evidence="2">
    <name type="scientific">Dichomitus squalens</name>
    <dbReference type="NCBI Taxonomy" id="114155"/>
    <lineage>
        <taxon>Eukaryota</taxon>
        <taxon>Fungi</taxon>
        <taxon>Dikarya</taxon>
        <taxon>Basidiomycota</taxon>
        <taxon>Agaricomycotina</taxon>
        <taxon>Agaricomycetes</taxon>
        <taxon>Polyporales</taxon>
        <taxon>Polyporaceae</taxon>
        <taxon>Dichomitus</taxon>
    </lineage>
</organism>
<proteinExistence type="predicted"/>
<protein>
    <submittedName>
        <fullName evidence="2">Uncharacterized protein</fullName>
    </submittedName>
</protein>
<evidence type="ECO:0000256" key="1">
    <source>
        <dbReference type="SAM" id="MobiDB-lite"/>
    </source>
</evidence>
<accession>A0A4Q9MAC1</accession>
<name>A0A4Q9MAC1_9APHY</name>
<sequence length="178" mass="19713">MSHGTSLAESAERSTARPSFNRPDVWSKASRTYVERLFLHRVLFRLHFVCIPQVHEGSRRINEMKRLNSLVINSDIQTAACLFLLLLAQSQSCSFTSQALSALDLISEHGIVYGRPSVSCQSSLLNSLNNRTLLPSGRRLTRALFLFANSAKAASPGRPRSPSFRIAQSSIEPVRSIG</sequence>
<gene>
    <name evidence="2" type="ORF">BD311DRAFT_44952</name>
</gene>
<feature type="region of interest" description="Disordered" evidence="1">
    <location>
        <begin position="1"/>
        <end position="20"/>
    </location>
</feature>